<name>F2UDU7_SALR5</name>
<accession>F2UDU7</accession>
<organism evidence="3">
    <name type="scientific">Salpingoeca rosetta (strain ATCC 50818 / BSB-021)</name>
    <dbReference type="NCBI Taxonomy" id="946362"/>
    <lineage>
        <taxon>Eukaryota</taxon>
        <taxon>Choanoflagellata</taxon>
        <taxon>Craspedida</taxon>
        <taxon>Salpingoecidae</taxon>
        <taxon>Salpingoeca</taxon>
    </lineage>
</organism>
<dbReference type="AlphaFoldDB" id="F2UDU7"/>
<dbReference type="InParanoid" id="F2UDU7"/>
<sequence length="132" mass="14988">MAGRDSSITIQSQPASPNFLRQNHDILRDLTQRVAEQSIQEARILELLGQPASRRPIGGDIEFKAKKHTIKMRDGRQPGESLVEFKPVSRAHSPIPMCSIRDLSDLKPRLRASKVHHRPTPKKQLKFKPVRS</sequence>
<reference evidence="2" key="1">
    <citation type="submission" date="2009-08" db="EMBL/GenBank/DDBJ databases">
        <title>Annotation of Salpingoeca rosetta.</title>
        <authorList>
            <consortium name="The Broad Institute Genome Sequencing Platform"/>
            <person name="Russ C."/>
            <person name="Cuomo C."/>
            <person name="Burger G."/>
            <person name="Gray M.W."/>
            <person name="Holland P.W.H."/>
            <person name="King N."/>
            <person name="Lang F.B.F."/>
            <person name="Roger A.J."/>
            <person name="Ruiz-Trillo I."/>
            <person name="Young S.K."/>
            <person name="Zeng Q."/>
            <person name="Gargeya S."/>
            <person name="Alvarado L."/>
            <person name="Berlin A."/>
            <person name="Chapman S.B."/>
            <person name="Chen Z."/>
            <person name="Freedman E."/>
            <person name="Gellesch M."/>
            <person name="Goldberg J."/>
            <person name="Griggs A."/>
            <person name="Gujja S."/>
            <person name="Heilman E."/>
            <person name="Heiman D."/>
            <person name="Howarth C."/>
            <person name="Mehta T."/>
            <person name="Neiman D."/>
            <person name="Pearson M."/>
            <person name="Roberts A."/>
            <person name="Saif S."/>
            <person name="Shea T."/>
            <person name="Shenoy N."/>
            <person name="Sisk P."/>
            <person name="Stolte C."/>
            <person name="Sykes S."/>
            <person name="White J."/>
            <person name="Yandava C."/>
            <person name="Haas B."/>
            <person name="Nusbaum C."/>
            <person name="Birren B."/>
        </authorList>
    </citation>
    <scope>NUCLEOTIDE SEQUENCE [LARGE SCALE GENOMIC DNA]</scope>
    <source>
        <strain evidence="2">ATCC 50818</strain>
    </source>
</reference>
<gene>
    <name evidence="2" type="ORF">PTSG_07030</name>
</gene>
<dbReference type="KEGG" id="sre:PTSG_07030"/>
<evidence type="ECO:0000256" key="1">
    <source>
        <dbReference type="SAM" id="MobiDB-lite"/>
    </source>
</evidence>
<evidence type="ECO:0000313" key="3">
    <source>
        <dbReference type="Proteomes" id="UP000007799"/>
    </source>
</evidence>
<proteinExistence type="predicted"/>
<dbReference type="RefSeq" id="XP_004992442.1">
    <property type="nucleotide sequence ID" value="XM_004992385.1"/>
</dbReference>
<dbReference type="EMBL" id="GL832970">
    <property type="protein sequence ID" value="EGD74797.1"/>
    <property type="molecule type" value="Genomic_DNA"/>
</dbReference>
<dbReference type="Proteomes" id="UP000007799">
    <property type="component" value="Unassembled WGS sequence"/>
</dbReference>
<evidence type="ECO:0000313" key="2">
    <source>
        <dbReference type="EMBL" id="EGD74797.1"/>
    </source>
</evidence>
<keyword evidence="3" id="KW-1185">Reference proteome</keyword>
<dbReference type="GeneID" id="16073009"/>
<feature type="region of interest" description="Disordered" evidence="1">
    <location>
        <begin position="112"/>
        <end position="132"/>
    </location>
</feature>
<protein>
    <submittedName>
        <fullName evidence="2">Uncharacterized protein</fullName>
    </submittedName>
</protein>